<keyword evidence="1" id="KW-0472">Membrane</keyword>
<evidence type="ECO:0000256" key="1">
    <source>
        <dbReference type="SAM" id="Phobius"/>
    </source>
</evidence>
<gene>
    <name evidence="2" type="ORF">KTAU_12110</name>
</gene>
<evidence type="ECO:0000313" key="3">
    <source>
        <dbReference type="Proteomes" id="UP000334820"/>
    </source>
</evidence>
<keyword evidence="3" id="KW-1185">Reference proteome</keyword>
<sequence length="111" mass="11774">MLEAAPPNGPARPWFSLAALPYGLAGSFSSLLNRSFTRPLARLAATQAPLAQTLTHLACSQEGSDASAAWRSTTRVASLPFSLPLQRPASLANAPLFCIDGYECRTIEAKT</sequence>
<comment type="caution">
    <text evidence="2">The sequence shown here is derived from an EMBL/GenBank/DDBJ whole genome shotgun (WGS) entry which is preliminary data.</text>
</comment>
<reference evidence="2 3" key="1">
    <citation type="journal article" date="2019" name="Int. J. Syst. Evol. Microbiol.">
        <title>Thermogemmatispora aurantia sp. nov. and Thermogemmatispora argillosa sp. nov., within the class Ktedonobacteria, and emended description of the genus Thermogemmatispora.</title>
        <authorList>
            <person name="Zheng Y."/>
            <person name="Wang C.M."/>
            <person name="Sakai Y."/>
            <person name="Abe K."/>
            <person name="Yokota A."/>
            <person name="Yabe S."/>
        </authorList>
    </citation>
    <scope>NUCLEOTIDE SEQUENCE [LARGE SCALE GENOMIC DNA]</scope>
    <source>
        <strain evidence="2 3">A1-2</strain>
    </source>
</reference>
<feature type="transmembrane region" description="Helical" evidence="1">
    <location>
        <begin position="14"/>
        <end position="32"/>
    </location>
</feature>
<evidence type="ECO:0000313" key="2">
    <source>
        <dbReference type="EMBL" id="GER82574.1"/>
    </source>
</evidence>
<protein>
    <submittedName>
        <fullName evidence="2">Uncharacterized protein</fullName>
    </submittedName>
</protein>
<name>A0A5J4K091_9CHLR</name>
<dbReference type="Proteomes" id="UP000334820">
    <property type="component" value="Unassembled WGS sequence"/>
</dbReference>
<proteinExistence type="predicted"/>
<keyword evidence="1" id="KW-1133">Transmembrane helix</keyword>
<accession>A0A5J4K091</accession>
<organism evidence="2 3">
    <name type="scientific">Thermogemmatispora aurantia</name>
    <dbReference type="NCBI Taxonomy" id="2045279"/>
    <lineage>
        <taxon>Bacteria</taxon>
        <taxon>Bacillati</taxon>
        <taxon>Chloroflexota</taxon>
        <taxon>Ktedonobacteria</taxon>
        <taxon>Thermogemmatisporales</taxon>
        <taxon>Thermogemmatisporaceae</taxon>
        <taxon>Thermogemmatispora</taxon>
    </lineage>
</organism>
<dbReference type="AlphaFoldDB" id="A0A5J4K091"/>
<keyword evidence="1" id="KW-0812">Transmembrane</keyword>
<dbReference type="EMBL" id="BKZV01000001">
    <property type="protein sequence ID" value="GER82574.1"/>
    <property type="molecule type" value="Genomic_DNA"/>
</dbReference>